<keyword evidence="1" id="KW-0378">Hydrolase</keyword>
<dbReference type="CDD" id="cd14791">
    <property type="entry name" value="GH36"/>
    <property type="match status" value="1"/>
</dbReference>
<dbReference type="SUPFAM" id="SSF51445">
    <property type="entry name" value="(Trans)glycosidases"/>
    <property type="match status" value="1"/>
</dbReference>
<dbReference type="InterPro" id="IPR017853">
    <property type="entry name" value="GH"/>
</dbReference>
<accession>A0AAP3E7S7</accession>
<keyword evidence="2" id="KW-0326">Glycosidase</keyword>
<comment type="caution">
    <text evidence="4">The sequence shown here is derived from an EMBL/GenBank/DDBJ whole genome shotgun (WGS) entry which is preliminary data.</text>
</comment>
<dbReference type="InterPro" id="IPR013785">
    <property type="entry name" value="Aldolase_TIM"/>
</dbReference>
<evidence type="ECO:0000313" key="5">
    <source>
        <dbReference type="Proteomes" id="UP001321047"/>
    </source>
</evidence>
<dbReference type="EMBL" id="JAOPJZ010000033">
    <property type="protein sequence ID" value="MCU4754213.1"/>
    <property type="molecule type" value="Genomic_DNA"/>
</dbReference>
<evidence type="ECO:0000256" key="3">
    <source>
        <dbReference type="SAM" id="MobiDB-lite"/>
    </source>
</evidence>
<proteinExistence type="predicted"/>
<dbReference type="PANTHER" id="PTHR43053:SF3">
    <property type="entry name" value="ALPHA-GALACTOSIDASE C-RELATED"/>
    <property type="match status" value="1"/>
</dbReference>
<dbReference type="InterPro" id="IPR050985">
    <property type="entry name" value="Alpha-glycosidase_related"/>
</dbReference>
<dbReference type="Pfam" id="PF02065">
    <property type="entry name" value="Melibiase"/>
    <property type="match status" value="1"/>
</dbReference>
<dbReference type="GO" id="GO:0016052">
    <property type="term" value="P:carbohydrate catabolic process"/>
    <property type="evidence" value="ECO:0007669"/>
    <property type="project" value="InterPro"/>
</dbReference>
<name>A0AAP3E7S7_9EURY</name>
<reference evidence="4 5" key="1">
    <citation type="submission" date="2022-09" db="EMBL/GenBank/DDBJ databases">
        <title>Enrichment on poylsaccharides allowed isolation of novel metabolic and taxonomic groups of Haloarchaea.</title>
        <authorList>
            <person name="Sorokin D.Y."/>
            <person name="Elcheninov A.G."/>
            <person name="Khizhniak T.V."/>
            <person name="Kolganova T.V."/>
            <person name="Kublanov I.V."/>
        </authorList>
    </citation>
    <scope>NUCLEOTIDE SEQUENCE [LARGE SCALE GENOMIC DNA]</scope>
    <source>
        <strain evidence="4 5">AArc-curdl1</strain>
    </source>
</reference>
<dbReference type="RefSeq" id="WP_342810515.1">
    <property type="nucleotide sequence ID" value="NZ_JAOPJZ010000033.1"/>
</dbReference>
<feature type="compositionally biased region" description="Basic and acidic residues" evidence="3">
    <location>
        <begin position="14"/>
        <end position="27"/>
    </location>
</feature>
<sequence length="657" mass="72063">MHNQSENGTSVGYDDDHSRIVIGRTDDEGPIFDGSVDVRPQGPEPSDASASALESEVSLETDVSLETSAGGVTVSMAITNTGEQPRSLDSLVFNFETADESPPFGPNSRIYRHGYQSWSPTATLPVGIRFPEESPNNAPMMLDLEAPKNRRTSSYLTGFVNGSGGAVTMGFLEHDRFCTRFDVRDDERGIHEVAAVCPFDGITLESGARLESATLWIDTTRSLEDGLATIADLVAEEMGARVPETVPTGWCSWYHYFTDVTEADVRENLEELKSWGIPVEIVQLDDGYMNAFGDWRTIDDDFDSMAGLAGDIESKGFTPGLWLAPFYVEAGSHLFQDHPEWFITDPETGDPVDGGFRAGDHLYGLDTTHPDVQPWLRETFETAVEEWGFQYLKLDFLFAAALPGSRYDDDVTRIEAYRTGMEIIDDTVGEDVTVLGCGAPLAPSVGLVDAMRIGPDTDPVWETVGESASQPALKNAVRNTLTRQFLHRRWWLNDPDCQLVRETSDLTTPERKAFAALVATTGGVNVFSDRITEIDPAGRRLLERSLPPVETGVVEGLADREFPTRVICDRTGDGATTVALFNWSDEQRAVSFDPQEYLEGTDATDDTTVVWDGFAGERLSEQPPIERDLAPHDAALFAIGDKEVIEASSPDSLTGSQ</sequence>
<feature type="region of interest" description="Disordered" evidence="3">
    <location>
        <begin position="1"/>
        <end position="55"/>
    </location>
</feature>
<feature type="compositionally biased region" description="Polar residues" evidence="3">
    <location>
        <begin position="1"/>
        <end position="10"/>
    </location>
</feature>
<dbReference type="Gene3D" id="3.20.20.70">
    <property type="entry name" value="Aldolase class I"/>
    <property type="match status" value="1"/>
</dbReference>
<dbReference type="GO" id="GO:0004557">
    <property type="term" value="F:alpha-galactosidase activity"/>
    <property type="evidence" value="ECO:0007669"/>
    <property type="project" value="InterPro"/>
</dbReference>
<organism evidence="4 5">
    <name type="scientific">Natronosalvus hydrolyticus</name>
    <dbReference type="NCBI Taxonomy" id="2979988"/>
    <lineage>
        <taxon>Archaea</taxon>
        <taxon>Methanobacteriati</taxon>
        <taxon>Methanobacteriota</taxon>
        <taxon>Stenosarchaea group</taxon>
        <taxon>Halobacteria</taxon>
        <taxon>Halobacteriales</taxon>
        <taxon>Natrialbaceae</taxon>
        <taxon>Natronosalvus</taxon>
    </lineage>
</organism>
<evidence type="ECO:0000313" key="4">
    <source>
        <dbReference type="EMBL" id="MCU4754213.1"/>
    </source>
</evidence>
<dbReference type="AlphaFoldDB" id="A0AAP3E7S7"/>
<protein>
    <submittedName>
        <fullName evidence="4">Alpha-galactosidase</fullName>
    </submittedName>
</protein>
<evidence type="ECO:0000256" key="1">
    <source>
        <dbReference type="ARBA" id="ARBA00022801"/>
    </source>
</evidence>
<dbReference type="Proteomes" id="UP001321047">
    <property type="component" value="Unassembled WGS sequence"/>
</dbReference>
<gene>
    <name evidence="4" type="ORF">OB919_19885</name>
</gene>
<feature type="compositionally biased region" description="Low complexity" evidence="3">
    <location>
        <begin position="46"/>
        <end position="55"/>
    </location>
</feature>
<dbReference type="InterPro" id="IPR002252">
    <property type="entry name" value="Glyco_hydro_36"/>
</dbReference>
<dbReference type="PANTHER" id="PTHR43053">
    <property type="entry name" value="GLYCOSIDASE FAMILY 31"/>
    <property type="match status" value="1"/>
</dbReference>
<keyword evidence="5" id="KW-1185">Reference proteome</keyword>
<evidence type="ECO:0000256" key="2">
    <source>
        <dbReference type="ARBA" id="ARBA00023295"/>
    </source>
</evidence>